<feature type="region of interest" description="Disordered" evidence="1">
    <location>
        <begin position="178"/>
        <end position="198"/>
    </location>
</feature>
<dbReference type="Proteomes" id="UP000092583">
    <property type="component" value="Unassembled WGS sequence"/>
</dbReference>
<proteinExistence type="predicted"/>
<feature type="compositionally biased region" description="Basic residues" evidence="1">
    <location>
        <begin position="178"/>
        <end position="189"/>
    </location>
</feature>
<accession>A0A1B9IYB7</accession>
<protein>
    <submittedName>
        <fullName evidence="2">Uncharacterized protein</fullName>
    </submittedName>
</protein>
<evidence type="ECO:0000313" key="2">
    <source>
        <dbReference type="EMBL" id="OCF60492.1"/>
    </source>
</evidence>
<name>A0A1B9IYB7_9TREE</name>
<dbReference type="OrthoDB" id="2565981at2759"/>
<evidence type="ECO:0000256" key="1">
    <source>
        <dbReference type="SAM" id="MobiDB-lite"/>
    </source>
</evidence>
<evidence type="ECO:0000313" key="3">
    <source>
        <dbReference type="Proteomes" id="UP000092583"/>
    </source>
</evidence>
<keyword evidence="3" id="KW-1185">Reference proteome</keyword>
<reference evidence="2 3" key="1">
    <citation type="submission" date="2013-07" db="EMBL/GenBank/DDBJ databases">
        <title>The Genome Sequence of Kwoniella mangroviensis CBS10435.</title>
        <authorList>
            <consortium name="The Broad Institute Genome Sequencing Platform"/>
            <person name="Cuomo C."/>
            <person name="Litvintseva A."/>
            <person name="Chen Y."/>
            <person name="Heitman J."/>
            <person name="Sun S."/>
            <person name="Springer D."/>
            <person name="Dromer F."/>
            <person name="Young S.K."/>
            <person name="Zeng Q."/>
            <person name="Gargeya S."/>
            <person name="Fitzgerald M."/>
            <person name="Abouelleil A."/>
            <person name="Alvarado L."/>
            <person name="Berlin A.M."/>
            <person name="Chapman S.B."/>
            <person name="Dewar J."/>
            <person name="Goldberg J."/>
            <person name="Griggs A."/>
            <person name="Gujja S."/>
            <person name="Hansen M."/>
            <person name="Howarth C."/>
            <person name="Imamovic A."/>
            <person name="Larimer J."/>
            <person name="McCowan C."/>
            <person name="Murphy C."/>
            <person name="Pearson M."/>
            <person name="Priest M."/>
            <person name="Roberts A."/>
            <person name="Saif S."/>
            <person name="Shea T."/>
            <person name="Sykes S."/>
            <person name="Wortman J."/>
            <person name="Nusbaum C."/>
            <person name="Birren B."/>
        </authorList>
    </citation>
    <scope>NUCLEOTIDE SEQUENCE [LARGE SCALE GENOMIC DNA]</scope>
    <source>
        <strain evidence="2 3">CBS 10435</strain>
    </source>
</reference>
<organism evidence="2 3">
    <name type="scientific">Kwoniella mangroviensis CBS 10435</name>
    <dbReference type="NCBI Taxonomy" id="1331196"/>
    <lineage>
        <taxon>Eukaryota</taxon>
        <taxon>Fungi</taxon>
        <taxon>Dikarya</taxon>
        <taxon>Basidiomycota</taxon>
        <taxon>Agaricomycotina</taxon>
        <taxon>Tremellomycetes</taxon>
        <taxon>Tremellales</taxon>
        <taxon>Cryptococcaceae</taxon>
        <taxon>Kwoniella</taxon>
    </lineage>
</organism>
<sequence>MDRPIKLLWPDVPMESEDEEEIAQPDTTSSPYAYPTLLSEERKLALFKFTRIITLTTQMPTQLCHDIRGWFRRERIKHNSHLFPKIETLIITGKCLKDCANWHDRHLVRADDIVDDQFFGVFPLSCCIKNLCITSPTYDEADFDDYILRRSKSDAHLLASPAFKSMCSERFKELMAHPTHKTSKGHTPQHHQSYASAL</sequence>
<dbReference type="AlphaFoldDB" id="A0A1B9IYB7"/>
<dbReference type="EMBL" id="KI669459">
    <property type="protein sequence ID" value="OCF60492.1"/>
    <property type="molecule type" value="Genomic_DNA"/>
</dbReference>
<reference evidence="3" key="2">
    <citation type="submission" date="2013-12" db="EMBL/GenBank/DDBJ databases">
        <title>Evolution of pathogenesis and genome organization in the Tremellales.</title>
        <authorList>
            <person name="Cuomo C."/>
            <person name="Litvintseva A."/>
            <person name="Heitman J."/>
            <person name="Chen Y."/>
            <person name="Sun S."/>
            <person name="Springer D."/>
            <person name="Dromer F."/>
            <person name="Young S."/>
            <person name="Zeng Q."/>
            <person name="Chapman S."/>
            <person name="Gujja S."/>
            <person name="Saif S."/>
            <person name="Birren B."/>
        </authorList>
    </citation>
    <scope>NUCLEOTIDE SEQUENCE [LARGE SCALE GENOMIC DNA]</scope>
    <source>
        <strain evidence="3">CBS 10435</strain>
    </source>
</reference>
<gene>
    <name evidence="2" type="ORF">L486_00125</name>
</gene>